<protein>
    <submittedName>
        <fullName evidence="1">Uncharacterized protein</fullName>
    </submittedName>
</protein>
<sequence length="286" mass="32941">MRVENQPVWDTYRPGKEPYVGARLLESLPYVFGEKGKFVVGLFAYLRWVDDTVDEGEELTKVQKLEFLDQQMRLTTGFTPDDVLPMEGVFCELPWKCVPEKEVRHRINIILGSVVDDVNHQGFMPRTDREIRHYNWRTVWPVFDGLFLIINGKPMRENSSFMRLLDAYMRMGSLEGLGDDLQQRVLKLPVAKTTDYKAAEDVLDLWNKKWFDDQKWDSLKTMASNIGAILDLDIPTWQKLVFVAYVGEVLLKKSVMVNRNRAVRNLSSGRGNVGALGFPPQADKLP</sequence>
<dbReference type="EMBL" id="PEWA01000049">
    <property type="protein sequence ID" value="PIU73222.1"/>
    <property type="molecule type" value="Genomic_DNA"/>
</dbReference>
<name>A0A2M7ARI0_9BACT</name>
<gene>
    <name evidence="1" type="ORF">COS78_03575</name>
</gene>
<reference evidence="2" key="1">
    <citation type="submission" date="2017-09" db="EMBL/GenBank/DDBJ databases">
        <title>Depth-based differentiation of microbial function through sediment-hosted aquifers and enrichment of novel symbionts in the deep terrestrial subsurface.</title>
        <authorList>
            <person name="Probst A.J."/>
            <person name="Ladd B."/>
            <person name="Jarett J.K."/>
            <person name="Geller-Mcgrath D.E."/>
            <person name="Sieber C.M.K."/>
            <person name="Emerson J.B."/>
            <person name="Anantharaman K."/>
            <person name="Thomas B.C."/>
            <person name="Malmstrom R."/>
            <person name="Stieglmeier M."/>
            <person name="Klingl A."/>
            <person name="Woyke T."/>
            <person name="Ryan C.M."/>
            <person name="Banfield J.F."/>
        </authorList>
    </citation>
    <scope>NUCLEOTIDE SEQUENCE [LARGE SCALE GENOMIC DNA]</scope>
</reference>
<dbReference type="AlphaFoldDB" id="A0A2M7ARI0"/>
<accession>A0A2M7ARI0</accession>
<evidence type="ECO:0000313" key="2">
    <source>
        <dbReference type="Proteomes" id="UP000231407"/>
    </source>
</evidence>
<organism evidence="1 2">
    <name type="scientific">Candidatus Shapirobacteria bacterium CG06_land_8_20_14_3_00_40_12</name>
    <dbReference type="NCBI Taxonomy" id="1974881"/>
    <lineage>
        <taxon>Bacteria</taxon>
        <taxon>Candidatus Shapironibacteriota</taxon>
    </lineage>
</organism>
<comment type="caution">
    <text evidence="1">The sequence shown here is derived from an EMBL/GenBank/DDBJ whole genome shotgun (WGS) entry which is preliminary data.</text>
</comment>
<dbReference type="Proteomes" id="UP000231407">
    <property type="component" value="Unassembled WGS sequence"/>
</dbReference>
<proteinExistence type="predicted"/>
<evidence type="ECO:0000313" key="1">
    <source>
        <dbReference type="EMBL" id="PIU73222.1"/>
    </source>
</evidence>